<dbReference type="InterPro" id="IPR040521">
    <property type="entry name" value="KDZ"/>
</dbReference>
<name>A0A0C9UHM0_SPHS4</name>
<feature type="non-terminal residue" evidence="1">
    <location>
        <position position="1"/>
    </location>
</feature>
<dbReference type="HOGENOM" id="CLU_003703_5_2_1"/>
<sequence>GLKRVVISYDIACKYHIHFDKRISDHAWPLLSRKQRRLLQEKDVVWLVPKFHLASHIEGCADTFSFNWTKNVGRTSGESVETIWASLNGLATSTREMGYGHRKDTLTDAMNAFSFWKGVNEGMYKLCQVICEI</sequence>
<dbReference type="EMBL" id="KN837129">
    <property type="protein sequence ID" value="KIJ42578.1"/>
    <property type="molecule type" value="Genomic_DNA"/>
</dbReference>
<evidence type="ECO:0000313" key="2">
    <source>
        <dbReference type="Proteomes" id="UP000054279"/>
    </source>
</evidence>
<organism evidence="1 2">
    <name type="scientific">Sphaerobolus stellatus (strain SS14)</name>
    <dbReference type="NCBI Taxonomy" id="990650"/>
    <lineage>
        <taxon>Eukaryota</taxon>
        <taxon>Fungi</taxon>
        <taxon>Dikarya</taxon>
        <taxon>Basidiomycota</taxon>
        <taxon>Agaricomycotina</taxon>
        <taxon>Agaricomycetes</taxon>
        <taxon>Phallomycetidae</taxon>
        <taxon>Geastrales</taxon>
        <taxon>Sphaerobolaceae</taxon>
        <taxon>Sphaerobolus</taxon>
    </lineage>
</organism>
<accession>A0A0C9UHM0</accession>
<keyword evidence="2" id="KW-1185">Reference proteome</keyword>
<reference evidence="1 2" key="1">
    <citation type="submission" date="2014-06" db="EMBL/GenBank/DDBJ databases">
        <title>Evolutionary Origins and Diversification of the Mycorrhizal Mutualists.</title>
        <authorList>
            <consortium name="DOE Joint Genome Institute"/>
            <consortium name="Mycorrhizal Genomics Consortium"/>
            <person name="Kohler A."/>
            <person name="Kuo A."/>
            <person name="Nagy L.G."/>
            <person name="Floudas D."/>
            <person name="Copeland A."/>
            <person name="Barry K.W."/>
            <person name="Cichocki N."/>
            <person name="Veneault-Fourrey C."/>
            <person name="LaButti K."/>
            <person name="Lindquist E.A."/>
            <person name="Lipzen A."/>
            <person name="Lundell T."/>
            <person name="Morin E."/>
            <person name="Murat C."/>
            <person name="Riley R."/>
            <person name="Ohm R."/>
            <person name="Sun H."/>
            <person name="Tunlid A."/>
            <person name="Henrissat B."/>
            <person name="Grigoriev I.V."/>
            <person name="Hibbett D.S."/>
            <person name="Martin F."/>
        </authorList>
    </citation>
    <scope>NUCLEOTIDE SEQUENCE [LARGE SCALE GENOMIC DNA]</scope>
    <source>
        <strain evidence="1 2">SS14</strain>
    </source>
</reference>
<gene>
    <name evidence="1" type="ORF">M422DRAFT_170972</name>
</gene>
<dbReference type="OrthoDB" id="3235114at2759"/>
<proteinExistence type="predicted"/>
<protein>
    <submittedName>
        <fullName evidence="1">Uncharacterized protein</fullName>
    </submittedName>
</protein>
<dbReference type="AlphaFoldDB" id="A0A0C9UHM0"/>
<evidence type="ECO:0000313" key="1">
    <source>
        <dbReference type="EMBL" id="KIJ42578.1"/>
    </source>
</evidence>
<dbReference type="Proteomes" id="UP000054279">
    <property type="component" value="Unassembled WGS sequence"/>
</dbReference>
<dbReference type="Pfam" id="PF18758">
    <property type="entry name" value="KDZ"/>
    <property type="match status" value="1"/>
</dbReference>